<evidence type="ECO:0000256" key="2">
    <source>
        <dbReference type="ARBA" id="ARBA00022898"/>
    </source>
</evidence>
<evidence type="ECO:0000313" key="7">
    <source>
        <dbReference type="Proteomes" id="UP000295043"/>
    </source>
</evidence>
<protein>
    <submittedName>
        <fullName evidence="6">Pyridoxal-phosphate dependent enzyme</fullName>
    </submittedName>
</protein>
<reference evidence="6 7" key="1">
    <citation type="submission" date="2019-03" db="EMBL/GenBank/DDBJ databases">
        <title>Genomic Encyclopedia of Type Strains, Phase IV (KMG-V): Genome sequencing to study the core and pangenomes of soil and plant-associated prokaryotes.</title>
        <authorList>
            <person name="Whitman W."/>
        </authorList>
    </citation>
    <scope>NUCLEOTIDE SEQUENCE [LARGE SCALE GENOMIC DNA]</scope>
    <source>
        <strain evidence="6 7">23C40</strain>
    </source>
</reference>
<gene>
    <name evidence="6" type="ORF">EV184_12364</name>
</gene>
<dbReference type="GO" id="GO:0004794">
    <property type="term" value="F:threonine deaminase activity"/>
    <property type="evidence" value="ECO:0007669"/>
    <property type="project" value="TreeGrafter"/>
</dbReference>
<dbReference type="SUPFAM" id="SSF53686">
    <property type="entry name" value="Tryptophan synthase beta subunit-like PLP-dependent enzymes"/>
    <property type="match status" value="1"/>
</dbReference>
<dbReference type="InterPro" id="IPR036052">
    <property type="entry name" value="TrpB-like_PALP_sf"/>
</dbReference>
<accession>A0A4R2BBA6</accession>
<organism evidence="6 7">
    <name type="scientific">Sinorhizobium americanum</name>
    <dbReference type="NCBI Taxonomy" id="194963"/>
    <lineage>
        <taxon>Bacteria</taxon>
        <taxon>Pseudomonadati</taxon>
        <taxon>Pseudomonadota</taxon>
        <taxon>Alphaproteobacteria</taxon>
        <taxon>Hyphomicrobiales</taxon>
        <taxon>Rhizobiaceae</taxon>
        <taxon>Sinorhizobium/Ensifer group</taxon>
        <taxon>Sinorhizobium</taxon>
    </lineage>
</organism>
<dbReference type="GO" id="GO:0006567">
    <property type="term" value="P:L-threonine catabolic process"/>
    <property type="evidence" value="ECO:0007669"/>
    <property type="project" value="TreeGrafter"/>
</dbReference>
<dbReference type="Proteomes" id="UP000295043">
    <property type="component" value="Unassembled WGS sequence"/>
</dbReference>
<dbReference type="EMBL" id="SLVU01000023">
    <property type="protein sequence ID" value="TCN22819.1"/>
    <property type="molecule type" value="Genomic_DNA"/>
</dbReference>
<dbReference type="InterPro" id="IPR050147">
    <property type="entry name" value="Ser/Thr_Dehydratase"/>
</dbReference>
<evidence type="ECO:0000313" key="6">
    <source>
        <dbReference type="EMBL" id="TCN22819.1"/>
    </source>
</evidence>
<evidence type="ECO:0000256" key="1">
    <source>
        <dbReference type="ARBA" id="ARBA00001933"/>
    </source>
</evidence>
<feature type="compositionally biased region" description="Low complexity" evidence="4">
    <location>
        <begin position="1"/>
        <end position="14"/>
    </location>
</feature>
<evidence type="ECO:0000256" key="3">
    <source>
        <dbReference type="ARBA" id="ARBA00023239"/>
    </source>
</evidence>
<feature type="region of interest" description="Disordered" evidence="4">
    <location>
        <begin position="1"/>
        <end position="22"/>
    </location>
</feature>
<keyword evidence="3" id="KW-0456">Lyase</keyword>
<evidence type="ECO:0000256" key="4">
    <source>
        <dbReference type="SAM" id="MobiDB-lite"/>
    </source>
</evidence>
<comment type="caution">
    <text evidence="6">The sequence shown here is derived from an EMBL/GenBank/DDBJ whole genome shotgun (WGS) entry which is preliminary data.</text>
</comment>
<dbReference type="Gene3D" id="3.40.50.1100">
    <property type="match status" value="2"/>
</dbReference>
<dbReference type="GO" id="GO:0006565">
    <property type="term" value="P:L-serine catabolic process"/>
    <property type="evidence" value="ECO:0007669"/>
    <property type="project" value="TreeGrafter"/>
</dbReference>
<comment type="cofactor">
    <cofactor evidence="1">
        <name>pyridoxal 5'-phosphate</name>
        <dbReference type="ChEBI" id="CHEBI:597326"/>
    </cofactor>
</comment>
<feature type="domain" description="Tryptophan synthase beta chain-like PALP" evidence="5">
    <location>
        <begin position="33"/>
        <end position="169"/>
    </location>
</feature>
<dbReference type="AlphaFoldDB" id="A0A4R2BBA6"/>
<dbReference type="PANTHER" id="PTHR48078">
    <property type="entry name" value="THREONINE DEHYDRATASE, MITOCHONDRIAL-RELATED"/>
    <property type="match status" value="1"/>
</dbReference>
<dbReference type="InterPro" id="IPR001926">
    <property type="entry name" value="TrpB-like_PALP"/>
</dbReference>
<keyword evidence="2" id="KW-0663">Pyridoxal phosphate</keyword>
<proteinExistence type="predicted"/>
<name>A0A4R2BBA6_9HYPH</name>
<evidence type="ECO:0000259" key="5">
    <source>
        <dbReference type="Pfam" id="PF00291"/>
    </source>
</evidence>
<dbReference type="GO" id="GO:0009097">
    <property type="term" value="P:isoleucine biosynthetic process"/>
    <property type="evidence" value="ECO:0007669"/>
    <property type="project" value="TreeGrafter"/>
</dbReference>
<sequence>MQSASESPAAQPEAKQPDTRLDLGRIREARKQISPVFRNTPQYACPALGEALGCDVIIKLETANPIRCFKGRGTEVVMSRLARGSDPKLAVCASAGNLGQALAYSGAARSIAVTVVTASNANAGKIDRIRRLGAAIQLVEGDIENARARAREIAVASNALLVEDSENLDTCSSSPITCHSSRRPASRRECACFIGTPDS</sequence>
<dbReference type="GO" id="GO:0003941">
    <property type="term" value="F:L-serine ammonia-lyase activity"/>
    <property type="evidence" value="ECO:0007669"/>
    <property type="project" value="TreeGrafter"/>
</dbReference>
<dbReference type="PANTHER" id="PTHR48078:SF17">
    <property type="entry name" value="THREONINE DEHYDRATASE"/>
    <property type="match status" value="1"/>
</dbReference>
<dbReference type="Pfam" id="PF00291">
    <property type="entry name" value="PALP"/>
    <property type="match status" value="1"/>
</dbReference>